<feature type="compositionally biased region" description="Basic and acidic residues" evidence="2">
    <location>
        <begin position="132"/>
        <end position="146"/>
    </location>
</feature>
<dbReference type="Proteomes" id="UP000605848">
    <property type="component" value="Unassembled WGS sequence"/>
</dbReference>
<reference evidence="4" key="1">
    <citation type="submission" date="2021-01" db="EMBL/GenBank/DDBJ databases">
        <title>Microvirga sp.</title>
        <authorList>
            <person name="Kim M.K."/>
        </authorList>
    </citation>
    <scope>NUCLEOTIDE SEQUENCE</scope>
    <source>
        <strain evidence="4">5420S-16</strain>
    </source>
</reference>
<dbReference type="Gene3D" id="1.10.443.10">
    <property type="entry name" value="Intergrase catalytic core"/>
    <property type="match status" value="1"/>
</dbReference>
<keyword evidence="5" id="KW-1185">Reference proteome</keyword>
<accession>A0A937CZ92</accession>
<feature type="region of interest" description="Disordered" evidence="2">
    <location>
        <begin position="131"/>
        <end position="152"/>
    </location>
</feature>
<dbReference type="InterPro" id="IPR002104">
    <property type="entry name" value="Integrase_catalytic"/>
</dbReference>
<dbReference type="RefSeq" id="WP_202057470.1">
    <property type="nucleotide sequence ID" value="NZ_JAEQMY010000008.1"/>
</dbReference>
<organism evidence="4 5">
    <name type="scientific">Microvirga aerilata</name>
    <dbReference type="NCBI Taxonomy" id="670292"/>
    <lineage>
        <taxon>Bacteria</taxon>
        <taxon>Pseudomonadati</taxon>
        <taxon>Pseudomonadota</taxon>
        <taxon>Alphaproteobacteria</taxon>
        <taxon>Hyphomicrobiales</taxon>
        <taxon>Methylobacteriaceae</taxon>
        <taxon>Microvirga</taxon>
    </lineage>
</organism>
<evidence type="ECO:0000256" key="1">
    <source>
        <dbReference type="ARBA" id="ARBA00023172"/>
    </source>
</evidence>
<proteinExistence type="predicted"/>
<evidence type="ECO:0000259" key="3">
    <source>
        <dbReference type="PROSITE" id="PS51898"/>
    </source>
</evidence>
<dbReference type="PROSITE" id="PS51898">
    <property type="entry name" value="TYR_RECOMBINASE"/>
    <property type="match status" value="1"/>
</dbReference>
<dbReference type="SUPFAM" id="SSF56349">
    <property type="entry name" value="DNA breaking-rejoining enzymes"/>
    <property type="match status" value="1"/>
</dbReference>
<evidence type="ECO:0000313" key="4">
    <source>
        <dbReference type="EMBL" id="MBL0403757.1"/>
    </source>
</evidence>
<evidence type="ECO:0000313" key="5">
    <source>
        <dbReference type="Proteomes" id="UP000605848"/>
    </source>
</evidence>
<dbReference type="Pfam" id="PF00589">
    <property type="entry name" value="Phage_integrase"/>
    <property type="match status" value="1"/>
</dbReference>
<feature type="domain" description="Tyr recombinase" evidence="3">
    <location>
        <begin position="197"/>
        <end position="395"/>
    </location>
</feature>
<name>A0A937CZ92_9HYPH</name>
<gene>
    <name evidence="4" type="ORF">JKG68_07265</name>
</gene>
<dbReference type="GO" id="GO:0006310">
    <property type="term" value="P:DNA recombination"/>
    <property type="evidence" value="ECO:0007669"/>
    <property type="project" value="UniProtKB-KW"/>
</dbReference>
<sequence length="423" mass="49061">MAHNHNGFYRAEWEIDGKRYTRMTDIPVTGSKRNKDKASALQKQWRDETTTELKAAEANRVRNPKGKILDQTLDEAVAEYFDDHDGQWSGTKDIEADFRRIIGYLGPHFMISDIDTELIIEMMNKRKREHVKLRTKDGKPKIDKKTGQPKPQKLVSARTVNITVGERMKWFLSHMAAKGRQIQPIRWEAVWLKEAPRHTEFTYEHERKMLATYRKDHLPALCFALAGGPRREQFVDLRWDQIDWNKGTITFKTLKKKAKKGQEPKPYVLAMTKSIENLILSQIDPGTGKPYHSEYVWTYLAERTFHNNKTGQHYVKGQRYRLTYEGIGTGWARWKKAQDLTNVRMHDMRHAAGERLAEACADPLIVRDSMNHGSLAMSERYMGGVRTERIRQAMLAREALDAQRMQVEAPTQNPTSNPTRLTA</sequence>
<dbReference type="GO" id="GO:0003677">
    <property type="term" value="F:DNA binding"/>
    <property type="evidence" value="ECO:0007669"/>
    <property type="project" value="InterPro"/>
</dbReference>
<protein>
    <submittedName>
        <fullName evidence="4">Tyrosine-type recombinase/integrase</fullName>
    </submittedName>
</protein>
<feature type="compositionally biased region" description="Polar residues" evidence="2">
    <location>
        <begin position="409"/>
        <end position="423"/>
    </location>
</feature>
<dbReference type="GO" id="GO:0015074">
    <property type="term" value="P:DNA integration"/>
    <property type="evidence" value="ECO:0007669"/>
    <property type="project" value="InterPro"/>
</dbReference>
<dbReference type="EMBL" id="JAEQMY010000008">
    <property type="protein sequence ID" value="MBL0403757.1"/>
    <property type="molecule type" value="Genomic_DNA"/>
</dbReference>
<dbReference type="InterPro" id="IPR013762">
    <property type="entry name" value="Integrase-like_cat_sf"/>
</dbReference>
<dbReference type="InterPro" id="IPR011010">
    <property type="entry name" value="DNA_brk_join_enz"/>
</dbReference>
<keyword evidence="1" id="KW-0233">DNA recombination</keyword>
<evidence type="ECO:0000256" key="2">
    <source>
        <dbReference type="SAM" id="MobiDB-lite"/>
    </source>
</evidence>
<dbReference type="AlphaFoldDB" id="A0A937CZ92"/>
<comment type="caution">
    <text evidence="4">The sequence shown here is derived from an EMBL/GenBank/DDBJ whole genome shotgun (WGS) entry which is preliminary data.</text>
</comment>
<feature type="region of interest" description="Disordered" evidence="2">
    <location>
        <begin position="402"/>
        <end position="423"/>
    </location>
</feature>